<sequence>MQAYMKHHFSFLGIPTPARRAACLPVLRTLHAAEAAQLLVLAQSLWALPEREYQYVAIDVLAKYEKKLSLTALPNLLALVQEKSWWDSVDGLAGVVGDVVRRSPAAGQAVMDEALHHSNLWVRRVAMLHQLGWRAQVDAQRLFAYALQLAPEQDFFIRKAIGWALRDYARHNPQAVRDFLAEQGKQLSPLSVREAAKHL</sequence>
<accession>A0A368L8J1</accession>
<proteinExistence type="predicted"/>
<dbReference type="EMBL" id="QPGB01000001">
    <property type="protein sequence ID" value="RCS59872.1"/>
    <property type="molecule type" value="Genomic_DNA"/>
</dbReference>
<dbReference type="InterPro" id="IPR016024">
    <property type="entry name" value="ARM-type_fold"/>
</dbReference>
<evidence type="ECO:0000313" key="1">
    <source>
        <dbReference type="EMBL" id="RCS59872.1"/>
    </source>
</evidence>
<reference evidence="1 2" key="1">
    <citation type="journal article" date="2018" name="Int. J. Syst. Evol. Microbiol.">
        <title>Parvibium lacunae gen. nov., sp. nov., a new member of the family Alcaligenaceae isolated from a freshwater pond.</title>
        <authorList>
            <person name="Chen W.M."/>
            <person name="Xie P.B."/>
            <person name="Hsu M.Y."/>
            <person name="Sheu S.Y."/>
        </authorList>
    </citation>
    <scope>NUCLEOTIDE SEQUENCE [LARGE SCALE GENOMIC DNA]</scope>
    <source>
        <strain evidence="1 2">KMB9</strain>
    </source>
</reference>
<protein>
    <submittedName>
        <fullName evidence="1">DNA alkylation repair protein</fullName>
    </submittedName>
</protein>
<evidence type="ECO:0000313" key="2">
    <source>
        <dbReference type="Proteomes" id="UP000252357"/>
    </source>
</evidence>
<dbReference type="Pfam" id="PF08713">
    <property type="entry name" value="DNA_alkylation"/>
    <property type="match status" value="1"/>
</dbReference>
<name>A0A368L8J1_9BURK</name>
<dbReference type="CDD" id="cd07064">
    <property type="entry name" value="AlkD_like_1"/>
    <property type="match status" value="1"/>
</dbReference>
<dbReference type="PANTHER" id="PTHR34070:SF1">
    <property type="entry name" value="DNA ALKYLATION REPAIR PROTEIN"/>
    <property type="match status" value="1"/>
</dbReference>
<organism evidence="1 2">
    <name type="scientific">Parvibium lacunae</name>
    <dbReference type="NCBI Taxonomy" id="1888893"/>
    <lineage>
        <taxon>Bacteria</taxon>
        <taxon>Pseudomonadati</taxon>
        <taxon>Pseudomonadota</taxon>
        <taxon>Betaproteobacteria</taxon>
        <taxon>Burkholderiales</taxon>
        <taxon>Alcaligenaceae</taxon>
        <taxon>Parvibium</taxon>
    </lineage>
</organism>
<dbReference type="AlphaFoldDB" id="A0A368L8J1"/>
<dbReference type="Gene3D" id="1.20.1660.10">
    <property type="entry name" value="Hypothetical protein (EF3068)"/>
    <property type="match status" value="1"/>
</dbReference>
<dbReference type="Gene3D" id="1.25.40.290">
    <property type="entry name" value="ARM repeat domains"/>
    <property type="match status" value="1"/>
</dbReference>
<dbReference type="Proteomes" id="UP000252357">
    <property type="component" value="Unassembled WGS sequence"/>
</dbReference>
<dbReference type="InterPro" id="IPR014825">
    <property type="entry name" value="DNA_alkylation"/>
</dbReference>
<gene>
    <name evidence="1" type="ORF">DU000_00215</name>
</gene>
<dbReference type="PANTHER" id="PTHR34070">
    <property type="entry name" value="ARMADILLO-TYPE FOLD"/>
    <property type="match status" value="1"/>
</dbReference>
<keyword evidence="2" id="KW-1185">Reference proteome</keyword>
<dbReference type="OrthoDB" id="9775346at2"/>
<dbReference type="SUPFAM" id="SSF48371">
    <property type="entry name" value="ARM repeat"/>
    <property type="match status" value="1"/>
</dbReference>
<comment type="caution">
    <text evidence="1">The sequence shown here is derived from an EMBL/GenBank/DDBJ whole genome shotgun (WGS) entry which is preliminary data.</text>
</comment>